<protein>
    <recommendedName>
        <fullName evidence="3">Prolyl 4-hydroxylase alpha subunit Fe(2+) 2OG dioxygenase domain-containing protein</fullName>
    </recommendedName>
</protein>
<dbReference type="AlphaFoldDB" id="L1I597"/>
<evidence type="ECO:0000313" key="5">
    <source>
        <dbReference type="EnsemblProtists" id="EKX31257"/>
    </source>
</evidence>
<dbReference type="InterPro" id="IPR045054">
    <property type="entry name" value="P4HA-like"/>
</dbReference>
<evidence type="ECO:0000313" key="4">
    <source>
        <dbReference type="EMBL" id="EKX31257.1"/>
    </source>
</evidence>
<dbReference type="EMBL" id="JH993319">
    <property type="protein sequence ID" value="EKX31257.1"/>
    <property type="molecule type" value="Genomic_DNA"/>
</dbReference>
<dbReference type="InterPro" id="IPR044862">
    <property type="entry name" value="Pro_4_hyd_alph_FE2OG_OXY"/>
</dbReference>
<keyword evidence="2" id="KW-0408">Iron</keyword>
<reference evidence="4 6" key="1">
    <citation type="journal article" date="2012" name="Nature">
        <title>Algal genomes reveal evolutionary mosaicism and the fate of nucleomorphs.</title>
        <authorList>
            <consortium name="DOE Joint Genome Institute"/>
            <person name="Curtis B.A."/>
            <person name="Tanifuji G."/>
            <person name="Burki F."/>
            <person name="Gruber A."/>
            <person name="Irimia M."/>
            <person name="Maruyama S."/>
            <person name="Arias M.C."/>
            <person name="Ball S.G."/>
            <person name="Gile G.H."/>
            <person name="Hirakawa Y."/>
            <person name="Hopkins J.F."/>
            <person name="Kuo A."/>
            <person name="Rensing S.A."/>
            <person name="Schmutz J."/>
            <person name="Symeonidi A."/>
            <person name="Elias M."/>
            <person name="Eveleigh R.J."/>
            <person name="Herman E.K."/>
            <person name="Klute M.J."/>
            <person name="Nakayama T."/>
            <person name="Obornik M."/>
            <person name="Reyes-Prieto A."/>
            <person name="Armbrust E.V."/>
            <person name="Aves S.J."/>
            <person name="Beiko R.G."/>
            <person name="Coutinho P."/>
            <person name="Dacks J.B."/>
            <person name="Durnford D.G."/>
            <person name="Fast N.M."/>
            <person name="Green B.R."/>
            <person name="Grisdale C.J."/>
            <person name="Hempel F."/>
            <person name="Henrissat B."/>
            <person name="Hoppner M.P."/>
            <person name="Ishida K."/>
            <person name="Kim E."/>
            <person name="Koreny L."/>
            <person name="Kroth P.G."/>
            <person name="Liu Y."/>
            <person name="Malik S.B."/>
            <person name="Maier U.G."/>
            <person name="McRose D."/>
            <person name="Mock T."/>
            <person name="Neilson J.A."/>
            <person name="Onodera N.T."/>
            <person name="Poole A.M."/>
            <person name="Pritham E.J."/>
            <person name="Richards T.A."/>
            <person name="Rocap G."/>
            <person name="Roy S.W."/>
            <person name="Sarai C."/>
            <person name="Schaack S."/>
            <person name="Shirato S."/>
            <person name="Slamovits C.H."/>
            <person name="Spencer D.F."/>
            <person name="Suzuki S."/>
            <person name="Worden A.Z."/>
            <person name="Zauner S."/>
            <person name="Barry K."/>
            <person name="Bell C."/>
            <person name="Bharti A.K."/>
            <person name="Crow J.A."/>
            <person name="Grimwood J."/>
            <person name="Kramer R."/>
            <person name="Lindquist E."/>
            <person name="Lucas S."/>
            <person name="Salamov A."/>
            <person name="McFadden G.I."/>
            <person name="Lane C.E."/>
            <person name="Keeling P.J."/>
            <person name="Gray M.W."/>
            <person name="Grigoriev I.V."/>
            <person name="Archibald J.M."/>
        </authorList>
    </citation>
    <scope>NUCLEOTIDE SEQUENCE</scope>
    <source>
        <strain evidence="4 6">CCMP2712</strain>
    </source>
</reference>
<accession>L1I597</accession>
<dbReference type="OrthoDB" id="420380at2759"/>
<dbReference type="Pfam" id="PF13640">
    <property type="entry name" value="2OG-FeII_Oxy_3"/>
    <property type="match status" value="1"/>
</dbReference>
<keyword evidence="6" id="KW-1185">Reference proteome</keyword>
<keyword evidence="1" id="KW-0479">Metal-binding</keyword>
<evidence type="ECO:0000259" key="3">
    <source>
        <dbReference type="Pfam" id="PF13640"/>
    </source>
</evidence>
<dbReference type="HOGENOM" id="CLU_981584_0_0_1"/>
<dbReference type="GeneID" id="17287981"/>
<dbReference type="RefSeq" id="XP_005818237.1">
    <property type="nucleotide sequence ID" value="XM_005818180.1"/>
</dbReference>
<dbReference type="Proteomes" id="UP000011087">
    <property type="component" value="Unassembled WGS sequence"/>
</dbReference>
<dbReference type="GO" id="GO:0004656">
    <property type="term" value="F:procollagen-proline 4-dioxygenase activity"/>
    <property type="evidence" value="ECO:0007669"/>
    <property type="project" value="TreeGrafter"/>
</dbReference>
<dbReference type="PANTHER" id="PTHR10869">
    <property type="entry name" value="PROLYL 4-HYDROXYLASE ALPHA SUBUNIT"/>
    <property type="match status" value="1"/>
</dbReference>
<evidence type="ECO:0000313" key="6">
    <source>
        <dbReference type="Proteomes" id="UP000011087"/>
    </source>
</evidence>
<dbReference type="EnsemblProtists" id="EKX31257">
    <property type="protein sequence ID" value="EKX31257"/>
    <property type="gene ID" value="GUITHDRAFT_166926"/>
</dbReference>
<evidence type="ECO:0000256" key="1">
    <source>
        <dbReference type="ARBA" id="ARBA00022723"/>
    </source>
</evidence>
<dbReference type="PaxDb" id="55529-EKX31257"/>
<reference evidence="6" key="2">
    <citation type="submission" date="2012-11" db="EMBL/GenBank/DDBJ databases">
        <authorList>
            <person name="Kuo A."/>
            <person name="Curtis B.A."/>
            <person name="Tanifuji G."/>
            <person name="Burki F."/>
            <person name="Gruber A."/>
            <person name="Irimia M."/>
            <person name="Maruyama S."/>
            <person name="Arias M.C."/>
            <person name="Ball S.G."/>
            <person name="Gile G.H."/>
            <person name="Hirakawa Y."/>
            <person name="Hopkins J.F."/>
            <person name="Rensing S.A."/>
            <person name="Schmutz J."/>
            <person name="Symeonidi A."/>
            <person name="Elias M."/>
            <person name="Eveleigh R.J."/>
            <person name="Herman E.K."/>
            <person name="Klute M.J."/>
            <person name="Nakayama T."/>
            <person name="Obornik M."/>
            <person name="Reyes-Prieto A."/>
            <person name="Armbrust E.V."/>
            <person name="Aves S.J."/>
            <person name="Beiko R.G."/>
            <person name="Coutinho P."/>
            <person name="Dacks J.B."/>
            <person name="Durnford D.G."/>
            <person name="Fast N.M."/>
            <person name="Green B.R."/>
            <person name="Grisdale C."/>
            <person name="Hempe F."/>
            <person name="Henrissat B."/>
            <person name="Hoppner M.P."/>
            <person name="Ishida K.-I."/>
            <person name="Kim E."/>
            <person name="Koreny L."/>
            <person name="Kroth P.G."/>
            <person name="Liu Y."/>
            <person name="Malik S.-B."/>
            <person name="Maier U.G."/>
            <person name="McRose D."/>
            <person name="Mock T."/>
            <person name="Neilson J.A."/>
            <person name="Onodera N.T."/>
            <person name="Poole A.M."/>
            <person name="Pritham E.J."/>
            <person name="Richards T.A."/>
            <person name="Rocap G."/>
            <person name="Roy S.W."/>
            <person name="Sarai C."/>
            <person name="Schaack S."/>
            <person name="Shirato S."/>
            <person name="Slamovits C.H."/>
            <person name="Spencer D.F."/>
            <person name="Suzuki S."/>
            <person name="Worden A.Z."/>
            <person name="Zauner S."/>
            <person name="Barry K."/>
            <person name="Bell C."/>
            <person name="Bharti A.K."/>
            <person name="Crow J.A."/>
            <person name="Grimwood J."/>
            <person name="Kramer R."/>
            <person name="Lindquist E."/>
            <person name="Lucas S."/>
            <person name="Salamov A."/>
            <person name="McFadden G.I."/>
            <person name="Lane C.E."/>
            <person name="Keeling P.J."/>
            <person name="Gray M.W."/>
            <person name="Grigoriev I.V."/>
            <person name="Archibald J.M."/>
        </authorList>
    </citation>
    <scope>NUCLEOTIDE SEQUENCE</scope>
    <source>
        <strain evidence="6">CCMP2712</strain>
    </source>
</reference>
<dbReference type="GO" id="GO:0046872">
    <property type="term" value="F:metal ion binding"/>
    <property type="evidence" value="ECO:0007669"/>
    <property type="project" value="UniProtKB-KW"/>
</dbReference>
<name>L1I597_GUITC</name>
<reference evidence="5" key="3">
    <citation type="submission" date="2016-03" db="UniProtKB">
        <authorList>
            <consortium name="EnsemblProtists"/>
        </authorList>
    </citation>
    <scope>IDENTIFICATION</scope>
</reference>
<dbReference type="PANTHER" id="PTHR10869:SF246">
    <property type="entry name" value="TRANSMEMBRANE PROLYL 4-HYDROXYLASE"/>
    <property type="match status" value="1"/>
</dbReference>
<dbReference type="GO" id="GO:0005783">
    <property type="term" value="C:endoplasmic reticulum"/>
    <property type="evidence" value="ECO:0007669"/>
    <property type="project" value="TreeGrafter"/>
</dbReference>
<feature type="domain" description="Prolyl 4-hydroxylase alpha subunit Fe(2+) 2OG dioxygenase" evidence="3">
    <location>
        <begin position="151"/>
        <end position="276"/>
    </location>
</feature>
<sequence length="284" mass="32003">MLEERRALQVEEDASCEQRRRQHRGLDSIQVLDWDSRVFALPLLQIQNFLSDEEADEVIRLGHEELDAQHGGGWEREVAYGTAFFHYHQSNMSRVLVELEDRIARTTMIRPHPDELPLMFTRQVSCAHAAQQQQIPGAIVGNVVPNQRVRNVHHDKNQRENRVVTVLIYLSDSGEGDGGHTIFPCLPAPAATTGAARRSFSSKFKRLFLNGSRTLSGRGGREEEVKLLAACNEQCLLAHEAAVMNIRPQKGTAVIFWNVLADGSPNFRVWHAACQVCMFPYLAV</sequence>
<evidence type="ECO:0000256" key="2">
    <source>
        <dbReference type="ARBA" id="ARBA00023004"/>
    </source>
</evidence>
<proteinExistence type="predicted"/>
<dbReference type="Gene3D" id="2.60.120.620">
    <property type="entry name" value="q2cbj1_9rhob like domain"/>
    <property type="match status" value="1"/>
</dbReference>
<dbReference type="KEGG" id="gtt:GUITHDRAFT_166926"/>
<organism evidence="4">
    <name type="scientific">Guillardia theta (strain CCMP2712)</name>
    <name type="common">Cryptophyte</name>
    <dbReference type="NCBI Taxonomy" id="905079"/>
    <lineage>
        <taxon>Eukaryota</taxon>
        <taxon>Cryptophyceae</taxon>
        <taxon>Pyrenomonadales</taxon>
        <taxon>Geminigeraceae</taxon>
        <taxon>Guillardia</taxon>
    </lineage>
</organism>
<gene>
    <name evidence="4" type="ORF">GUITHDRAFT_166926</name>
</gene>